<dbReference type="AlphaFoldDB" id="A0A178XWS6"/>
<evidence type="ECO:0000313" key="1">
    <source>
        <dbReference type="EMBL" id="OAP39681.1"/>
    </source>
</evidence>
<proteinExistence type="predicted"/>
<dbReference type="Proteomes" id="UP000078507">
    <property type="component" value="Unassembled WGS sequence"/>
</dbReference>
<sequence length="71" mass="7589">MSTIGDLEERAGIGSSPQERVAFWIRFHHLDGTECLKAGVAELNRLITEREGLPATASYGFAAQTGKIAAA</sequence>
<comment type="caution">
    <text evidence="1">The sequence shown here is derived from an EMBL/GenBank/DDBJ whole genome shotgun (WGS) entry which is preliminary data.</text>
</comment>
<accession>A0A178XWS6</accession>
<reference evidence="1 2" key="1">
    <citation type="submission" date="2015-11" db="EMBL/GenBank/DDBJ databases">
        <title>Ensifer anhuiense sp. nov., an effective nitrogen fixation bacterium with Glycine soja.</title>
        <authorList>
            <person name="Yan H."/>
            <person name="Chen W."/>
        </authorList>
    </citation>
    <scope>NUCLEOTIDE SEQUENCE [LARGE SCALE GENOMIC DNA]</scope>
    <source>
        <strain evidence="1 2">LMG 7837</strain>
    </source>
</reference>
<protein>
    <submittedName>
        <fullName evidence="1">Uncharacterized protein</fullName>
    </submittedName>
</protein>
<dbReference type="RefSeq" id="WP_066877847.1">
    <property type="nucleotide sequence ID" value="NZ_LNQB01000089.1"/>
</dbReference>
<dbReference type="STRING" id="36856.ATB98_05020"/>
<keyword evidence="2" id="KW-1185">Reference proteome</keyword>
<organism evidence="1 2">
    <name type="scientific">Sinorhizobium saheli</name>
    <dbReference type="NCBI Taxonomy" id="36856"/>
    <lineage>
        <taxon>Bacteria</taxon>
        <taxon>Pseudomonadati</taxon>
        <taxon>Pseudomonadota</taxon>
        <taxon>Alphaproteobacteria</taxon>
        <taxon>Hyphomicrobiales</taxon>
        <taxon>Rhizobiaceae</taxon>
        <taxon>Sinorhizobium/Ensifer group</taxon>
        <taxon>Sinorhizobium</taxon>
    </lineage>
</organism>
<name>A0A178XWS6_SINSA</name>
<dbReference type="EMBL" id="LNQB01000089">
    <property type="protein sequence ID" value="OAP39681.1"/>
    <property type="molecule type" value="Genomic_DNA"/>
</dbReference>
<evidence type="ECO:0000313" key="2">
    <source>
        <dbReference type="Proteomes" id="UP000078507"/>
    </source>
</evidence>
<dbReference type="OrthoDB" id="8420607at2"/>
<gene>
    <name evidence="1" type="ORF">ATB98_05020</name>
</gene>